<dbReference type="InterPro" id="IPR001789">
    <property type="entry name" value="Sig_transdc_resp-reg_receiver"/>
</dbReference>
<keyword evidence="1" id="KW-0902">Two-component regulatory system</keyword>
<evidence type="ECO:0000256" key="2">
    <source>
        <dbReference type="ARBA" id="ARBA00023015"/>
    </source>
</evidence>
<evidence type="ECO:0000256" key="1">
    <source>
        <dbReference type="ARBA" id="ARBA00023012"/>
    </source>
</evidence>
<dbReference type="EMBL" id="CP093350">
    <property type="protein sequence ID" value="WOH12587.1"/>
    <property type="molecule type" value="Genomic_DNA"/>
</dbReference>
<organism evidence="5 6">
    <name type="scientific">Daucus carota subsp. sativus</name>
    <name type="common">Carrot</name>
    <dbReference type="NCBI Taxonomy" id="79200"/>
    <lineage>
        <taxon>Eukaryota</taxon>
        <taxon>Viridiplantae</taxon>
        <taxon>Streptophyta</taxon>
        <taxon>Embryophyta</taxon>
        <taxon>Tracheophyta</taxon>
        <taxon>Spermatophyta</taxon>
        <taxon>Magnoliopsida</taxon>
        <taxon>eudicotyledons</taxon>
        <taxon>Gunneridae</taxon>
        <taxon>Pentapetalae</taxon>
        <taxon>asterids</taxon>
        <taxon>campanulids</taxon>
        <taxon>Apiales</taxon>
        <taxon>Apiaceae</taxon>
        <taxon>Apioideae</taxon>
        <taxon>Scandiceae</taxon>
        <taxon>Daucinae</taxon>
        <taxon>Daucus</taxon>
        <taxon>Daucus sect. Daucus</taxon>
    </lineage>
</organism>
<reference evidence="5" key="2">
    <citation type="submission" date="2022-03" db="EMBL/GenBank/DDBJ databases">
        <title>Draft title - Genomic analysis of global carrot germplasm unveils the trajectory of domestication and the origin of high carotenoid orange carrot.</title>
        <authorList>
            <person name="Iorizzo M."/>
            <person name="Ellison S."/>
            <person name="Senalik D."/>
            <person name="Macko-Podgorni A."/>
            <person name="Grzebelus D."/>
            <person name="Bostan H."/>
            <person name="Rolling W."/>
            <person name="Curaba J."/>
            <person name="Simon P."/>
        </authorList>
    </citation>
    <scope>NUCLEOTIDE SEQUENCE</scope>
    <source>
        <tissue evidence="5">Leaf</tissue>
    </source>
</reference>
<dbReference type="GO" id="GO:0000160">
    <property type="term" value="P:phosphorelay signal transduction system"/>
    <property type="evidence" value="ECO:0007669"/>
    <property type="project" value="UniProtKB-KW"/>
</dbReference>
<dbReference type="Pfam" id="PF00072">
    <property type="entry name" value="Response_reg"/>
    <property type="match status" value="1"/>
</dbReference>
<keyword evidence="6" id="KW-1185">Reference proteome</keyword>
<keyword evidence="2" id="KW-0805">Transcription regulation</keyword>
<evidence type="ECO:0000259" key="4">
    <source>
        <dbReference type="Pfam" id="PF00072"/>
    </source>
</evidence>
<dbReference type="InterPro" id="IPR045279">
    <property type="entry name" value="ARR-like"/>
</dbReference>
<gene>
    <name evidence="5" type="ORF">DCAR_0832093</name>
</gene>
<dbReference type="AlphaFoldDB" id="A0AAF0XSN2"/>
<dbReference type="PANTHER" id="PTHR43874">
    <property type="entry name" value="TWO-COMPONENT RESPONSE REGULATOR"/>
    <property type="match status" value="1"/>
</dbReference>
<dbReference type="Gene3D" id="3.40.50.2300">
    <property type="match status" value="1"/>
</dbReference>
<dbReference type="GO" id="GO:0009736">
    <property type="term" value="P:cytokinin-activated signaling pathway"/>
    <property type="evidence" value="ECO:0007669"/>
    <property type="project" value="InterPro"/>
</dbReference>
<proteinExistence type="predicted"/>
<reference evidence="5" key="1">
    <citation type="journal article" date="2016" name="Nat. Genet.">
        <title>A high-quality carrot genome assembly provides new insights into carotenoid accumulation and asterid genome evolution.</title>
        <authorList>
            <person name="Iorizzo M."/>
            <person name="Ellison S."/>
            <person name="Senalik D."/>
            <person name="Zeng P."/>
            <person name="Satapoomin P."/>
            <person name="Huang J."/>
            <person name="Bowman M."/>
            <person name="Iovene M."/>
            <person name="Sanseverino W."/>
            <person name="Cavagnaro P."/>
            <person name="Yildiz M."/>
            <person name="Macko-Podgorni A."/>
            <person name="Moranska E."/>
            <person name="Grzebelus E."/>
            <person name="Grzebelus D."/>
            <person name="Ashrafi H."/>
            <person name="Zheng Z."/>
            <person name="Cheng S."/>
            <person name="Spooner D."/>
            <person name="Van Deynze A."/>
            <person name="Simon P."/>
        </authorList>
    </citation>
    <scope>NUCLEOTIDE SEQUENCE</scope>
    <source>
        <tissue evidence="5">Leaf</tissue>
    </source>
</reference>
<dbReference type="SUPFAM" id="SSF52172">
    <property type="entry name" value="CheY-like"/>
    <property type="match status" value="1"/>
</dbReference>
<feature type="domain" description="Response regulatory" evidence="4">
    <location>
        <begin position="25"/>
        <end position="101"/>
    </location>
</feature>
<dbReference type="InterPro" id="IPR011006">
    <property type="entry name" value="CheY-like_superfamily"/>
</dbReference>
<protein>
    <recommendedName>
        <fullName evidence="4">Response regulatory domain-containing protein</fullName>
    </recommendedName>
</protein>
<evidence type="ECO:0000313" key="5">
    <source>
        <dbReference type="EMBL" id="WOH12587.1"/>
    </source>
</evidence>
<dbReference type="PANTHER" id="PTHR43874:SF87">
    <property type="entry name" value="HTH MYB-TYPE DOMAIN-CONTAINING PROTEIN"/>
    <property type="match status" value="1"/>
</dbReference>
<keyword evidence="3" id="KW-0804">Transcription</keyword>
<name>A0AAF0XSN2_DAUCS</name>
<sequence length="106" mass="11926">MDVNIKNTYTNKFGALPLLAQTIRILLVEHDTTSLVSLSSLFEQQNYKVTTVESATMALSLFEEQNSIFDIVIACIPMPEMSISEFAQKLHGHRTTVPIMCKSNYI</sequence>
<dbReference type="Proteomes" id="UP000077755">
    <property type="component" value="Chromosome 8"/>
</dbReference>
<evidence type="ECO:0000256" key="3">
    <source>
        <dbReference type="ARBA" id="ARBA00023163"/>
    </source>
</evidence>
<accession>A0AAF0XSN2</accession>
<evidence type="ECO:0000313" key="6">
    <source>
        <dbReference type="Proteomes" id="UP000077755"/>
    </source>
</evidence>